<dbReference type="InterPro" id="IPR002646">
    <property type="entry name" value="PolA_pol_head_dom"/>
</dbReference>
<name>M7XTQ6_RHOT1</name>
<dbReference type="GO" id="GO:0001680">
    <property type="term" value="P:tRNA 3'-terminal CCA addition"/>
    <property type="evidence" value="ECO:0007669"/>
    <property type="project" value="TreeGrafter"/>
</dbReference>
<dbReference type="Proteomes" id="UP000016926">
    <property type="component" value="Unassembled WGS sequence"/>
</dbReference>
<dbReference type="PANTHER" id="PTHR13734">
    <property type="entry name" value="TRNA-NUCLEOTIDYLTRANSFERASE"/>
    <property type="match status" value="1"/>
</dbReference>
<evidence type="ECO:0000256" key="2">
    <source>
        <dbReference type="ARBA" id="ARBA00022679"/>
    </source>
</evidence>
<accession>M7XTQ6</accession>
<dbReference type="SUPFAM" id="SSF81301">
    <property type="entry name" value="Nucleotidyltransferase"/>
    <property type="match status" value="1"/>
</dbReference>
<dbReference type="RefSeq" id="XP_016274732.1">
    <property type="nucleotide sequence ID" value="XM_016421005.1"/>
</dbReference>
<dbReference type="GO" id="GO:0052929">
    <property type="term" value="F:ATP:3'-cytidine-cytidine-tRNA adenylyltransferase activity"/>
    <property type="evidence" value="ECO:0007669"/>
    <property type="project" value="TreeGrafter"/>
</dbReference>
<dbReference type="eggNOG" id="KOG2159">
    <property type="taxonomic scope" value="Eukaryota"/>
</dbReference>
<sequence>MLASLARLFSHRLVLAKTPLRRLPYTRTAMSTVAPVLPTISLTPNEAKLVQLLTDCADWVDQHPEEVDALRLKDDQGRWIGRERGTEAVELRVAGGWVRDKLLGRQSDDIDVSTSPDPITGLKFAMLFEKYLETLGQRDLMGRLTKIEAKPEQSKHLETATARVCDLSVDWVQQRGQEVYTEGSRIPTVAFGTPLEDAERRDLTINSLFYNLRTRLIEDQTGKGLSDLGFVSGQPKKIRTPLEPVKTFRDDPLRVVRAVRFAARFGREYELDAEMAEAIKREEIKEALRNPLKISRERHADPQLTPRRAGKDPHYAFELIESLELHPLIFLYEHDKCFPMPSTPSSPTASPSLSSPDPSASPAPDPDTSISVIAASLLTQLLNPSTASLPALHPLLQLHSVPLPDTTNAHSAPPTYPPVSPSPSIPLLTLVYPPTLKRLYLSCGLLPLYDLGTQEKSKLVWVGEKVVRDGVKGPSVDVGFVKRVREASQVLRRLVREVSGMSGGVDERMVDEAEERATIGMHLRNPSIHDGQHQRWNVSLLWSLVVDLGSARSDPAGQARLVEMYNRFVEKVISYELDRRAFEHPLLDGKTVNALLPFTKSSPAMPRILDLIMRYQLAHPSATKEDAERVLCEEERVEELRRLVEESRPLPKGKKRKEPK</sequence>
<feature type="compositionally biased region" description="Low complexity" evidence="5">
    <location>
        <begin position="341"/>
        <end position="358"/>
    </location>
</feature>
<feature type="domain" description="Poly A polymerase head" evidence="6">
    <location>
        <begin position="91"/>
        <end position="228"/>
    </location>
</feature>
<dbReference type="Pfam" id="PF01743">
    <property type="entry name" value="PolyA_pol"/>
    <property type="match status" value="1"/>
</dbReference>
<keyword evidence="3 4" id="KW-0694">RNA-binding</keyword>
<comment type="similarity">
    <text evidence="1 4">Belongs to the tRNA nucleotidyltransferase/poly(A) polymerase family.</text>
</comment>
<dbReference type="GO" id="GO:0003723">
    <property type="term" value="F:RNA binding"/>
    <property type="evidence" value="ECO:0007669"/>
    <property type="project" value="UniProtKB-KW"/>
</dbReference>
<gene>
    <name evidence="7" type="ORF">RHTO_07347</name>
</gene>
<dbReference type="OrthoDB" id="445712at2759"/>
<evidence type="ECO:0000313" key="7">
    <source>
        <dbReference type="EMBL" id="EMS23613.1"/>
    </source>
</evidence>
<evidence type="ECO:0000256" key="4">
    <source>
        <dbReference type="RuleBase" id="RU003953"/>
    </source>
</evidence>
<dbReference type="PANTHER" id="PTHR13734:SF5">
    <property type="entry name" value="CCA TRNA NUCLEOTIDYLTRANSFERASE, MITOCHONDRIAL"/>
    <property type="match status" value="1"/>
</dbReference>
<dbReference type="Gene3D" id="3.30.460.10">
    <property type="entry name" value="Beta Polymerase, domain 2"/>
    <property type="match status" value="1"/>
</dbReference>
<reference evidence="7 8" key="1">
    <citation type="journal article" date="2012" name="Nat. Commun.">
        <title>A multi-omic map of the lipid-producing yeast Rhodosporidium toruloides.</title>
        <authorList>
            <person name="Zhu Z."/>
            <person name="Zhang S."/>
            <person name="Liu H."/>
            <person name="Shen H."/>
            <person name="Lin X."/>
            <person name="Yang F."/>
            <person name="Zhou Y.J."/>
            <person name="Jin G."/>
            <person name="Ye M."/>
            <person name="Zou H."/>
            <person name="Zou H."/>
            <person name="Zhao Z.K."/>
        </authorList>
    </citation>
    <scope>NUCLEOTIDE SEQUENCE [LARGE SCALE GENOMIC DNA]</scope>
    <source>
        <strain evidence="7 8">NP11</strain>
    </source>
</reference>
<dbReference type="SUPFAM" id="SSF81891">
    <property type="entry name" value="Poly A polymerase C-terminal region-like"/>
    <property type="match status" value="1"/>
</dbReference>
<organism evidence="7 8">
    <name type="scientific">Rhodotorula toruloides (strain NP11)</name>
    <name type="common">Yeast</name>
    <name type="synonym">Rhodosporidium toruloides</name>
    <dbReference type="NCBI Taxonomy" id="1130832"/>
    <lineage>
        <taxon>Eukaryota</taxon>
        <taxon>Fungi</taxon>
        <taxon>Dikarya</taxon>
        <taxon>Basidiomycota</taxon>
        <taxon>Pucciniomycotina</taxon>
        <taxon>Microbotryomycetes</taxon>
        <taxon>Sporidiobolales</taxon>
        <taxon>Sporidiobolaceae</taxon>
        <taxon>Rhodotorula</taxon>
    </lineage>
</organism>
<evidence type="ECO:0000259" key="6">
    <source>
        <dbReference type="Pfam" id="PF01743"/>
    </source>
</evidence>
<dbReference type="EMBL" id="KB722647">
    <property type="protein sequence ID" value="EMS23613.1"/>
    <property type="molecule type" value="Genomic_DNA"/>
</dbReference>
<dbReference type="GeneID" id="27371360"/>
<feature type="region of interest" description="Disordered" evidence="5">
    <location>
        <begin position="341"/>
        <end position="366"/>
    </location>
</feature>
<evidence type="ECO:0000313" key="8">
    <source>
        <dbReference type="Proteomes" id="UP000016926"/>
    </source>
</evidence>
<keyword evidence="8" id="KW-1185">Reference proteome</keyword>
<evidence type="ECO:0000256" key="1">
    <source>
        <dbReference type="ARBA" id="ARBA00007265"/>
    </source>
</evidence>
<dbReference type="CDD" id="cd05398">
    <property type="entry name" value="NT_ClassII-CCAase"/>
    <property type="match status" value="1"/>
</dbReference>
<proteinExistence type="inferred from homology"/>
<protein>
    <submittedName>
        <fullName evidence="7">tRNA nucleotidyltransferase (CCA-adding enzyme)</fullName>
    </submittedName>
</protein>
<dbReference type="HOGENOM" id="CLU_019592_2_1_1"/>
<evidence type="ECO:0000256" key="3">
    <source>
        <dbReference type="ARBA" id="ARBA00022884"/>
    </source>
</evidence>
<keyword evidence="2 4" id="KW-0808">Transferase</keyword>
<dbReference type="InterPro" id="IPR043519">
    <property type="entry name" value="NT_sf"/>
</dbReference>
<dbReference type="Gene3D" id="1.10.3090.10">
    <property type="entry name" value="cca-adding enzyme, domain 2"/>
    <property type="match status" value="1"/>
</dbReference>
<dbReference type="AlphaFoldDB" id="M7XTQ6"/>
<dbReference type="GO" id="GO:0052927">
    <property type="term" value="F:CC tRNA cytidylyltransferase activity"/>
    <property type="evidence" value="ECO:0007669"/>
    <property type="project" value="TreeGrafter"/>
</dbReference>
<evidence type="ECO:0000256" key="5">
    <source>
        <dbReference type="SAM" id="MobiDB-lite"/>
    </source>
</evidence>